<comment type="caution">
    <text evidence="2">The sequence shown here is derived from an EMBL/GenBank/DDBJ whole genome shotgun (WGS) entry which is preliminary data.</text>
</comment>
<sequence length="143" mass="16596">MKHLEPFVKLARNMYFLQVTLIIASLTYILCFREPVYEEIIEARVMPKLGLRSDPRCPTEKDTERYQEALYTWSACNHDVYGIDQSNYTILDVASQVVGWIQYYYTIQLDTGLCCRVLVNDQSISYVDQVKCPEVIMDCSEAS</sequence>
<accession>A0A8T0D4R3</accession>
<dbReference type="Proteomes" id="UP000699462">
    <property type="component" value="Unassembled WGS sequence"/>
</dbReference>
<keyword evidence="1" id="KW-1133">Transmembrane helix</keyword>
<dbReference type="AlphaFoldDB" id="A0A8T0D4R3"/>
<name>A0A8T0D4R3_9TREM</name>
<proteinExistence type="predicted"/>
<dbReference type="OrthoDB" id="6241777at2759"/>
<keyword evidence="3" id="KW-1185">Reference proteome</keyword>
<evidence type="ECO:0000313" key="3">
    <source>
        <dbReference type="Proteomes" id="UP000699462"/>
    </source>
</evidence>
<keyword evidence="1" id="KW-0812">Transmembrane</keyword>
<protein>
    <submittedName>
        <fullName evidence="2">Uncharacterized protein</fullName>
    </submittedName>
</protein>
<feature type="transmembrane region" description="Helical" evidence="1">
    <location>
        <begin position="15"/>
        <end position="32"/>
    </location>
</feature>
<gene>
    <name evidence="2" type="ORF">P879_10443</name>
</gene>
<dbReference type="EMBL" id="JTDF01016609">
    <property type="protein sequence ID" value="KAF8562843.1"/>
    <property type="molecule type" value="Genomic_DNA"/>
</dbReference>
<reference evidence="2 3" key="1">
    <citation type="submission" date="2019-07" db="EMBL/GenBank/DDBJ databases">
        <title>Annotation for the trematode Paragonimus westermani.</title>
        <authorList>
            <person name="Choi Y.-J."/>
        </authorList>
    </citation>
    <scope>NUCLEOTIDE SEQUENCE [LARGE SCALE GENOMIC DNA]</scope>
    <source>
        <strain evidence="2">180907_Pwestermani</strain>
    </source>
</reference>
<keyword evidence="1" id="KW-0472">Membrane</keyword>
<evidence type="ECO:0000313" key="2">
    <source>
        <dbReference type="EMBL" id="KAF8562843.1"/>
    </source>
</evidence>
<organism evidence="2 3">
    <name type="scientific">Paragonimus westermani</name>
    <dbReference type="NCBI Taxonomy" id="34504"/>
    <lineage>
        <taxon>Eukaryota</taxon>
        <taxon>Metazoa</taxon>
        <taxon>Spiralia</taxon>
        <taxon>Lophotrochozoa</taxon>
        <taxon>Platyhelminthes</taxon>
        <taxon>Trematoda</taxon>
        <taxon>Digenea</taxon>
        <taxon>Plagiorchiida</taxon>
        <taxon>Troglotremata</taxon>
        <taxon>Troglotrematidae</taxon>
        <taxon>Paragonimus</taxon>
    </lineage>
</organism>
<evidence type="ECO:0000256" key="1">
    <source>
        <dbReference type="SAM" id="Phobius"/>
    </source>
</evidence>